<reference evidence="1 2" key="1">
    <citation type="submission" date="2017-12" db="EMBL/GenBank/DDBJ databases">
        <title>Isolation and characterization of estrogens degradatiion strain Microbacterium hominis SJTG1.</title>
        <authorList>
            <person name="Xiong W."/>
            <person name="Yin C."/>
            <person name="Zheng D."/>
            <person name="Liang R."/>
        </authorList>
    </citation>
    <scope>NUCLEOTIDE SEQUENCE [LARGE SCALE GENOMIC DNA]</scope>
    <source>
        <strain evidence="1 2">SJTG1</strain>
    </source>
</reference>
<organism evidence="1 2">
    <name type="scientific">Microbacterium hominis</name>
    <dbReference type="NCBI Taxonomy" id="162426"/>
    <lineage>
        <taxon>Bacteria</taxon>
        <taxon>Bacillati</taxon>
        <taxon>Actinomycetota</taxon>
        <taxon>Actinomycetes</taxon>
        <taxon>Micrococcales</taxon>
        <taxon>Microbacteriaceae</taxon>
        <taxon>Microbacterium</taxon>
    </lineage>
</organism>
<dbReference type="Proteomes" id="UP000233276">
    <property type="component" value="Chromosome"/>
</dbReference>
<accession>A0A2K9DFX1</accession>
<dbReference type="AlphaFoldDB" id="A0A2K9DFX1"/>
<dbReference type="RefSeq" id="WP_101306370.1">
    <property type="nucleotide sequence ID" value="NZ_CP025299.1"/>
</dbReference>
<evidence type="ECO:0000313" key="2">
    <source>
        <dbReference type="Proteomes" id="UP000233276"/>
    </source>
</evidence>
<dbReference type="KEGG" id="mhos:CXR34_10665"/>
<gene>
    <name evidence="1" type="ORF">CXR34_10665</name>
</gene>
<dbReference type="EMBL" id="CP025299">
    <property type="protein sequence ID" value="AUG29859.1"/>
    <property type="molecule type" value="Genomic_DNA"/>
</dbReference>
<name>A0A2K9DFX1_9MICO</name>
<sequence length="87" mass="10182">MRDLLLEIAGLQDGGVLDGFELSVISRVHQQMTDSIREVYRPRSSLEAQLEHEKARKDLESQGITIPAWTEDDTAFVVERWERWRDR</sequence>
<evidence type="ECO:0000313" key="1">
    <source>
        <dbReference type="EMBL" id="AUG29859.1"/>
    </source>
</evidence>
<proteinExistence type="predicted"/>
<protein>
    <submittedName>
        <fullName evidence="1">Uncharacterized protein</fullName>
    </submittedName>
</protein>